<dbReference type="KEGG" id="camu:CA2015_1790"/>
<organism evidence="10 11">
    <name type="scientific">Cyclobacterium amurskyense</name>
    <dbReference type="NCBI Taxonomy" id="320787"/>
    <lineage>
        <taxon>Bacteria</taxon>
        <taxon>Pseudomonadati</taxon>
        <taxon>Bacteroidota</taxon>
        <taxon>Cytophagia</taxon>
        <taxon>Cytophagales</taxon>
        <taxon>Cyclobacteriaceae</taxon>
        <taxon>Cyclobacterium</taxon>
    </lineage>
</organism>
<dbReference type="Proteomes" id="UP000036520">
    <property type="component" value="Chromosome"/>
</dbReference>
<protein>
    <recommendedName>
        <fullName evidence="3 8">3-deoxy-D-manno-octulosonic acid transferase</fullName>
        <shortName evidence="8">Kdo transferase</shortName>
        <ecNumber evidence="2 8">2.4.99.12</ecNumber>
    </recommendedName>
    <alternativeName>
        <fullName evidence="5 8">Lipid IV(A) 3-deoxy-D-manno-octulosonic acid transferase</fullName>
    </alternativeName>
</protein>
<evidence type="ECO:0000313" key="11">
    <source>
        <dbReference type="Proteomes" id="UP000036520"/>
    </source>
</evidence>
<dbReference type="OrthoDB" id="9789797at2"/>
<keyword evidence="11" id="KW-1185">Reference proteome</keyword>
<evidence type="ECO:0000256" key="2">
    <source>
        <dbReference type="ARBA" id="ARBA00012621"/>
    </source>
</evidence>
<dbReference type="EMBL" id="CP012040">
    <property type="protein sequence ID" value="AKP51223.1"/>
    <property type="molecule type" value="Genomic_DNA"/>
</dbReference>
<evidence type="ECO:0000256" key="7">
    <source>
        <dbReference type="PIRSR" id="PIRSR639901-1"/>
    </source>
</evidence>
<dbReference type="UniPathway" id="UPA00958"/>
<evidence type="ECO:0000256" key="3">
    <source>
        <dbReference type="ARBA" id="ARBA00019077"/>
    </source>
</evidence>
<dbReference type="Gene3D" id="3.40.50.11720">
    <property type="entry name" value="3-Deoxy-D-manno-octulosonic-acid transferase, N-terminal domain"/>
    <property type="match status" value="1"/>
</dbReference>
<proteinExistence type="inferred from homology"/>
<evidence type="ECO:0000256" key="6">
    <source>
        <dbReference type="ARBA" id="ARBA00049183"/>
    </source>
</evidence>
<evidence type="ECO:0000259" key="9">
    <source>
        <dbReference type="Pfam" id="PF04413"/>
    </source>
</evidence>
<feature type="domain" description="3-deoxy-D-manno-octulosonic-acid transferase N-terminal" evidence="9">
    <location>
        <begin position="43"/>
        <end position="209"/>
    </location>
</feature>
<dbReference type="InterPro" id="IPR039901">
    <property type="entry name" value="Kdotransferase"/>
</dbReference>
<comment type="subcellular location">
    <subcellularLocation>
        <location evidence="8">Cell membrane</location>
    </subcellularLocation>
</comment>
<keyword evidence="8" id="KW-1003">Cell membrane</keyword>
<evidence type="ECO:0000256" key="8">
    <source>
        <dbReference type="RuleBase" id="RU365103"/>
    </source>
</evidence>
<dbReference type="PATRIC" id="fig|320787.5.peg.1971"/>
<dbReference type="InterPro" id="IPR038107">
    <property type="entry name" value="Glycos_transf_N_sf"/>
</dbReference>
<dbReference type="GO" id="GO:0005886">
    <property type="term" value="C:plasma membrane"/>
    <property type="evidence" value="ECO:0007669"/>
    <property type="project" value="UniProtKB-SubCell"/>
</dbReference>
<keyword evidence="8" id="KW-0448">Lipopolysaccharide biosynthesis</keyword>
<evidence type="ECO:0000256" key="1">
    <source>
        <dbReference type="ARBA" id="ARBA00004713"/>
    </source>
</evidence>
<comment type="function">
    <text evidence="8">Involved in lipopolysaccharide (LPS) biosynthesis. Catalyzes the transfer of 3-deoxy-D-manno-octulosonate (Kdo) residue(s) from CMP-Kdo to lipid IV(A), the tetraacyldisaccharide-1,4'-bisphosphate precursor of lipid A.</text>
</comment>
<dbReference type="PANTHER" id="PTHR42755:SF1">
    <property type="entry name" value="3-DEOXY-D-MANNO-OCTULOSONIC ACID TRANSFERASE, MITOCHONDRIAL-RELATED"/>
    <property type="match status" value="1"/>
</dbReference>
<evidence type="ECO:0000313" key="10">
    <source>
        <dbReference type="EMBL" id="AKP51223.1"/>
    </source>
</evidence>
<feature type="active site" description="Proton acceptor" evidence="7">
    <location>
        <position position="61"/>
    </location>
</feature>
<evidence type="ECO:0000256" key="4">
    <source>
        <dbReference type="ARBA" id="ARBA00022679"/>
    </source>
</evidence>
<dbReference type="PANTHER" id="PTHR42755">
    <property type="entry name" value="3-DEOXY-MANNO-OCTULOSONATE CYTIDYLYLTRANSFERASE"/>
    <property type="match status" value="1"/>
</dbReference>
<keyword evidence="8" id="KW-0472">Membrane</keyword>
<dbReference type="Gene3D" id="3.40.50.2000">
    <property type="entry name" value="Glycogen Phosphorylase B"/>
    <property type="match status" value="1"/>
</dbReference>
<dbReference type="AlphaFoldDB" id="A0A0H4PEI3"/>
<dbReference type="GO" id="GO:0009245">
    <property type="term" value="P:lipid A biosynthetic process"/>
    <property type="evidence" value="ECO:0007669"/>
    <property type="project" value="TreeGrafter"/>
</dbReference>
<dbReference type="SUPFAM" id="SSF53756">
    <property type="entry name" value="UDP-Glycosyltransferase/glycogen phosphorylase"/>
    <property type="match status" value="1"/>
</dbReference>
<dbReference type="InterPro" id="IPR007507">
    <property type="entry name" value="Glycos_transf_N"/>
</dbReference>
<keyword evidence="4 8" id="KW-0808">Transferase</keyword>
<name>A0A0H4PEI3_9BACT</name>
<gene>
    <name evidence="10" type="ORF">CA2015_1790</name>
</gene>
<comment type="catalytic activity">
    <reaction evidence="6 8">
        <text>lipid IVA (E. coli) + CMP-3-deoxy-beta-D-manno-octulosonate = alpha-Kdo-(2-&gt;6)-lipid IVA (E. coli) + CMP + H(+)</text>
        <dbReference type="Rhea" id="RHEA:28066"/>
        <dbReference type="ChEBI" id="CHEBI:15378"/>
        <dbReference type="ChEBI" id="CHEBI:58603"/>
        <dbReference type="ChEBI" id="CHEBI:60364"/>
        <dbReference type="ChEBI" id="CHEBI:60377"/>
        <dbReference type="ChEBI" id="CHEBI:85987"/>
        <dbReference type="EC" id="2.4.99.12"/>
    </reaction>
</comment>
<comment type="pathway">
    <text evidence="1 8">Bacterial outer membrane biogenesis; LPS core biosynthesis.</text>
</comment>
<comment type="similarity">
    <text evidence="8">Belongs to the glycosyltransferase group 1 family.</text>
</comment>
<dbReference type="STRING" id="320787.CA2015_1790"/>
<dbReference type="Pfam" id="PF04413">
    <property type="entry name" value="Glycos_transf_N"/>
    <property type="match status" value="1"/>
</dbReference>
<dbReference type="GO" id="GO:0009244">
    <property type="term" value="P:lipopolysaccharide core region biosynthetic process"/>
    <property type="evidence" value="ECO:0007669"/>
    <property type="project" value="UniProtKB-UniRule"/>
</dbReference>
<dbReference type="GO" id="GO:0043842">
    <property type="term" value="F:Kdo transferase activity"/>
    <property type="evidence" value="ECO:0007669"/>
    <property type="project" value="UniProtKB-EC"/>
</dbReference>
<sequence length="418" mass="47784">MRILYNLGMNLLDRLMRIGSKRSDKLKLAVIGRKKTFEEIISFRKSNPQELAWFHVASLGEYLQAKPVIEAFKKEHPLWSVAVSFFSPSGYEQAIKKKQDWVDFICYLPIDTPQNANRFVDLLSPDMAFFIKYDLWANHILAVKKNKIPLYLVAASFRKKQVYFSWYGGFFKQLLFCFDHVFVQNGESKALLKKAGIKNISLTGDPRFDNVYKTRLQPKLFPEIAQGITKKVMVLGSVWQEDMDNLIPFINQSHGFQFIIAPHDIHLGTIENWQKAITLPSIKYSEYRKEEQSGTWDVLIIDNIGMLSSLYQFAYCAYIGGAMGKGLHNILEPLAFGIPVLFGPLKKVSKFPEAEISKQYGCGFAVKDETEIRTVMENLGRKAAYEQACDSANSLVKDNLGSAERTVAIIKKETWKEE</sequence>
<accession>A0A0H4PEI3</accession>
<evidence type="ECO:0000256" key="5">
    <source>
        <dbReference type="ARBA" id="ARBA00031445"/>
    </source>
</evidence>
<reference evidence="10 11" key="1">
    <citation type="submission" date="2015-07" db="EMBL/GenBank/DDBJ databases">
        <authorList>
            <person name="Kim K.M."/>
        </authorList>
    </citation>
    <scope>NUCLEOTIDE SEQUENCE [LARGE SCALE GENOMIC DNA]</scope>
    <source>
        <strain evidence="10 11">KCTC 12363</strain>
    </source>
</reference>
<dbReference type="EC" id="2.4.99.12" evidence="2 8"/>